<keyword evidence="4" id="KW-1185">Reference proteome</keyword>
<dbReference type="Proteomes" id="UP001604336">
    <property type="component" value="Unassembled WGS sequence"/>
</dbReference>
<reference evidence="4" key="1">
    <citation type="submission" date="2024-07" db="EMBL/GenBank/DDBJ databases">
        <title>Two chromosome-level genome assemblies of Korean endemic species Abeliophyllum distichum and Forsythia ovata (Oleaceae).</title>
        <authorList>
            <person name="Jang H."/>
        </authorList>
    </citation>
    <scope>NUCLEOTIDE SEQUENCE [LARGE SCALE GENOMIC DNA]</scope>
</reference>
<evidence type="ECO:0000256" key="2">
    <source>
        <dbReference type="SAM" id="SignalP"/>
    </source>
</evidence>
<keyword evidence="1" id="KW-0175">Coiled coil</keyword>
<accession>A0ABD1VV20</accession>
<evidence type="ECO:0000313" key="4">
    <source>
        <dbReference type="Proteomes" id="UP001604336"/>
    </source>
</evidence>
<evidence type="ECO:0000256" key="1">
    <source>
        <dbReference type="SAM" id="Coils"/>
    </source>
</evidence>
<gene>
    <name evidence="3" type="ORF">Adt_01511</name>
</gene>
<keyword evidence="2" id="KW-0732">Signal</keyword>
<dbReference type="AlphaFoldDB" id="A0ABD1VV20"/>
<sequence>MFILGFSSLGSPLVLSTWRTTWSHVGCGGRNRSKLGCDYTGSWGEDEDTGFLKKLKHQQQKALDEASKSDKRALEGLQATVKNMRLAYERMQADLKEFEANALQLTKKLDDANVVHSVAAEALDGGQRREDVAKR</sequence>
<feature type="coiled-coil region" evidence="1">
    <location>
        <begin position="74"/>
        <end position="115"/>
    </location>
</feature>
<feature type="signal peptide" evidence="2">
    <location>
        <begin position="1"/>
        <end position="23"/>
    </location>
</feature>
<organism evidence="3 4">
    <name type="scientific">Abeliophyllum distichum</name>
    <dbReference type="NCBI Taxonomy" id="126358"/>
    <lineage>
        <taxon>Eukaryota</taxon>
        <taxon>Viridiplantae</taxon>
        <taxon>Streptophyta</taxon>
        <taxon>Embryophyta</taxon>
        <taxon>Tracheophyta</taxon>
        <taxon>Spermatophyta</taxon>
        <taxon>Magnoliopsida</taxon>
        <taxon>eudicotyledons</taxon>
        <taxon>Gunneridae</taxon>
        <taxon>Pentapetalae</taxon>
        <taxon>asterids</taxon>
        <taxon>lamiids</taxon>
        <taxon>Lamiales</taxon>
        <taxon>Oleaceae</taxon>
        <taxon>Forsythieae</taxon>
        <taxon>Abeliophyllum</taxon>
    </lineage>
</organism>
<name>A0ABD1VV20_9LAMI</name>
<comment type="caution">
    <text evidence="3">The sequence shown here is derived from an EMBL/GenBank/DDBJ whole genome shotgun (WGS) entry which is preliminary data.</text>
</comment>
<feature type="chain" id="PRO_5044757546" evidence="2">
    <location>
        <begin position="24"/>
        <end position="135"/>
    </location>
</feature>
<dbReference type="EMBL" id="JBFOLK010000001">
    <property type="protein sequence ID" value="KAL2540533.1"/>
    <property type="molecule type" value="Genomic_DNA"/>
</dbReference>
<proteinExistence type="predicted"/>
<protein>
    <submittedName>
        <fullName evidence="3">Uncharacterized protein</fullName>
    </submittedName>
</protein>
<evidence type="ECO:0000313" key="3">
    <source>
        <dbReference type="EMBL" id="KAL2540533.1"/>
    </source>
</evidence>